<evidence type="ECO:0000256" key="1">
    <source>
        <dbReference type="ARBA" id="ARBA00022723"/>
    </source>
</evidence>
<dbReference type="EMBL" id="JAKJXP020000044">
    <property type="protein sequence ID" value="KAK7751868.1"/>
    <property type="molecule type" value="Genomic_DNA"/>
</dbReference>
<dbReference type="PANTHER" id="PTHR43383">
    <property type="entry name" value="NODULIN 6"/>
    <property type="match status" value="1"/>
</dbReference>
<dbReference type="InterPro" id="IPR036396">
    <property type="entry name" value="Cyt_P450_sf"/>
</dbReference>
<proteinExistence type="inferred from homology"/>
<dbReference type="InterPro" id="IPR006680">
    <property type="entry name" value="Amidohydro-rel"/>
</dbReference>
<protein>
    <recommendedName>
        <fullName evidence="6">GS catalytic domain-containing protein</fullName>
    </recommendedName>
</protein>
<keyword evidence="8" id="KW-1185">Reference proteome</keyword>
<dbReference type="SMART" id="SM01230">
    <property type="entry name" value="Gln-synt_C"/>
    <property type="match status" value="1"/>
</dbReference>
<dbReference type="InterPro" id="IPR008146">
    <property type="entry name" value="Gln_synth_cat_dom"/>
</dbReference>
<keyword evidence="3" id="KW-0349">Heme</keyword>
<feature type="domain" description="GS catalytic" evidence="6">
    <location>
        <begin position="905"/>
        <end position="1258"/>
    </location>
</feature>
<comment type="similarity">
    <text evidence="4 5">Belongs to the glutamine synthetase family.</text>
</comment>
<dbReference type="Gene3D" id="3.30.590.10">
    <property type="entry name" value="Glutamine synthetase/guanido kinase, catalytic domain"/>
    <property type="match status" value="1"/>
</dbReference>
<dbReference type="InterPro" id="IPR002401">
    <property type="entry name" value="Cyt_P450_E_grp-I"/>
</dbReference>
<dbReference type="GO" id="GO:0016705">
    <property type="term" value="F:oxidoreductase activity, acting on paired donors, with incorporation or reduction of molecular oxygen"/>
    <property type="evidence" value="ECO:0007669"/>
    <property type="project" value="InterPro"/>
</dbReference>
<dbReference type="InterPro" id="IPR014746">
    <property type="entry name" value="Gln_synth/guanido_kin_cat_dom"/>
</dbReference>
<dbReference type="GO" id="GO:0020037">
    <property type="term" value="F:heme binding"/>
    <property type="evidence" value="ECO:0007669"/>
    <property type="project" value="InterPro"/>
</dbReference>
<dbReference type="Pfam" id="PF00067">
    <property type="entry name" value="p450"/>
    <property type="match status" value="2"/>
</dbReference>
<dbReference type="PROSITE" id="PS00086">
    <property type="entry name" value="CYTOCHROME_P450"/>
    <property type="match status" value="1"/>
</dbReference>
<dbReference type="AlphaFoldDB" id="A0AAN9V1K0"/>
<name>A0AAN9V1K0_9PEZI</name>
<evidence type="ECO:0000256" key="3">
    <source>
        <dbReference type="PIRSR" id="PIRSR602401-1"/>
    </source>
</evidence>
<dbReference type="Gene3D" id="3.20.20.140">
    <property type="entry name" value="Metal-dependent hydrolases"/>
    <property type="match status" value="1"/>
</dbReference>
<dbReference type="SUPFAM" id="SSF48264">
    <property type="entry name" value="Cytochrome P450"/>
    <property type="match status" value="1"/>
</dbReference>
<evidence type="ECO:0000256" key="5">
    <source>
        <dbReference type="RuleBase" id="RU000384"/>
    </source>
</evidence>
<dbReference type="GO" id="GO:0004497">
    <property type="term" value="F:monooxygenase activity"/>
    <property type="evidence" value="ECO:0007669"/>
    <property type="project" value="InterPro"/>
</dbReference>
<dbReference type="GO" id="GO:0005506">
    <property type="term" value="F:iron ion binding"/>
    <property type="evidence" value="ECO:0007669"/>
    <property type="project" value="InterPro"/>
</dbReference>
<dbReference type="InterPro" id="IPR017972">
    <property type="entry name" value="Cyt_P450_CS"/>
</dbReference>
<dbReference type="GO" id="GO:0004356">
    <property type="term" value="F:glutamine synthetase activity"/>
    <property type="evidence" value="ECO:0007669"/>
    <property type="project" value="InterPro"/>
</dbReference>
<gene>
    <name evidence="7" type="ORF">SLS62_006169</name>
</gene>
<dbReference type="SUPFAM" id="SSF55931">
    <property type="entry name" value="Glutamine synthetase/guanido kinase"/>
    <property type="match status" value="1"/>
</dbReference>
<keyword evidence="1 3" id="KW-0479">Metal-binding</keyword>
<dbReference type="InterPro" id="IPR001128">
    <property type="entry name" value="Cyt_P450"/>
</dbReference>
<evidence type="ECO:0000256" key="2">
    <source>
        <dbReference type="ARBA" id="ARBA00023004"/>
    </source>
</evidence>
<feature type="binding site" description="axial binding residue" evidence="3">
    <location>
        <position position="302"/>
    </location>
    <ligand>
        <name>heme</name>
        <dbReference type="ChEBI" id="CHEBI:30413"/>
    </ligand>
    <ligandPart>
        <name>Fe</name>
        <dbReference type="ChEBI" id="CHEBI:18248"/>
    </ligandPart>
</feature>
<sequence length="1258" mass="140998">MELFRKTDFQNRGEDLGGIIWEEDPVRHREVAKKLSPAFSSRYIRSLEPIAHQYMDYFIARMKDLGNTPAGVGIVDWTNWLTLDMSADMCWNEKLNEMTDGKNPVYLEALLGFNAFATVLQVFKRFPLIRPFSYLLAPISKLTALSTMESTIREGVLRRIDRRGKTEHFDLFEHILPADSLVPTDKRELTHIGSLALQVMFANAGPTDDWLYGTLVQLLKEPECYRLLAEEVRGAFENYDDITPTHVQTSIFALCRSPRYYHDSQHYRPQRWLPYDHPLYDRAFEGDHLKDMYVFSLGSRICLGREMAWMQAKMFMAKTLWTFDIVKVPGQQHFDVERTLLHYGFFNKPELKGLDIPPEGPAVDKMAYTYSNLRALDAAIETTPLIDNHAHPLLKPEYLAQHPLLSIATEAHGDAIEDSRLSLAHIRAVRQLAQVLGCEPTWDAVVAAVERKRSESPEAWTRRCLEGIETILIDDGLNSAEQVESCSWHDDFTRSKCKRIVRIEALAGDIIARYCEATDSEGSTLYHDVVAAFRSEITQAIADPGVVGFKSIICYRGGLDIGDIPLETTKLIALLDQIAAIHRGGKRFERLQHPPLNQLFVHITAHLIENDTTQTQRKPIQFHTGLGDNDITLTKSSPSHLQTFIRIHPTVPVVLLHAGYPWMKETAYLATMYSNVYADIGEVFPFVSRHGQENVVKEILELCPWSKVLLSTDGHWFPETYILATIQARSVFKTVLGDLVISGQLSEKQAVQLVQDVLFNNSRKLYNLQVETCLPSFAQLSQQRSSTATKSTIWTPASVLQRLRSFNARWLRIYWHDYTSSARCRLIPIKQVYKALESGKPLTLCVTSAALGLLQVDMMIPEINGTGAQTLLPDWNSLKPGPIDGHLSCQGDFRKLDGSEEILCPRNLLRKTLERAGALPQQLDFLIGFEIEFLVLERNPNPDPDSDSGGDKYRPLHSSDGHAWSMANAVADWGREQGSFATAMDEVIDLLDAAGVEVELFHPESAPGQFELVLAARPPLEACDNLLHARQVLTAAAARRGMRVTLHPKPFAAACGSASHMHMSVKSTSTSTSTSTTSDGPDVYEPFYGGILKHFRALIAFTYASPASYERMVDSFWAGGRWVTWGTQNKEAPLRKCDGAHWEMKVLDGLANPYFAVAAVLAAGALGGVAAGGSLAPWADCAGDPALLSDEERAALGIERMFPADLGEALDALAEDEALAALLGPEFVQRYIDVKRAELRFLEPMAPEERRRWIMDRY</sequence>
<accession>A0AAN9V1K0</accession>
<dbReference type="PRINTS" id="PR00463">
    <property type="entry name" value="EP450I"/>
</dbReference>
<evidence type="ECO:0000256" key="4">
    <source>
        <dbReference type="PROSITE-ProRule" id="PRU01331"/>
    </source>
</evidence>
<evidence type="ECO:0000313" key="7">
    <source>
        <dbReference type="EMBL" id="KAK7751868.1"/>
    </source>
</evidence>
<dbReference type="Pfam" id="PF00120">
    <property type="entry name" value="Gln-synt_C"/>
    <property type="match status" value="1"/>
</dbReference>
<organism evidence="7 8">
    <name type="scientific">Diatrype stigma</name>
    <dbReference type="NCBI Taxonomy" id="117547"/>
    <lineage>
        <taxon>Eukaryota</taxon>
        <taxon>Fungi</taxon>
        <taxon>Dikarya</taxon>
        <taxon>Ascomycota</taxon>
        <taxon>Pezizomycotina</taxon>
        <taxon>Sordariomycetes</taxon>
        <taxon>Xylariomycetidae</taxon>
        <taxon>Xylariales</taxon>
        <taxon>Diatrypaceae</taxon>
        <taxon>Diatrype</taxon>
    </lineage>
</organism>
<evidence type="ECO:0000259" key="6">
    <source>
        <dbReference type="PROSITE" id="PS51987"/>
    </source>
</evidence>
<dbReference type="SUPFAM" id="SSF51556">
    <property type="entry name" value="Metallo-dependent hydrolases"/>
    <property type="match status" value="1"/>
</dbReference>
<evidence type="ECO:0000313" key="8">
    <source>
        <dbReference type="Proteomes" id="UP001320420"/>
    </source>
</evidence>
<dbReference type="Pfam" id="PF04909">
    <property type="entry name" value="Amidohydro_2"/>
    <property type="match status" value="1"/>
</dbReference>
<dbReference type="GO" id="GO:0016787">
    <property type="term" value="F:hydrolase activity"/>
    <property type="evidence" value="ECO:0007669"/>
    <property type="project" value="InterPro"/>
</dbReference>
<keyword evidence="2 3" id="KW-0408">Iron</keyword>
<dbReference type="Gene3D" id="1.10.630.10">
    <property type="entry name" value="Cytochrome P450"/>
    <property type="match status" value="2"/>
</dbReference>
<comment type="caution">
    <text evidence="7">The sequence shown here is derived from an EMBL/GenBank/DDBJ whole genome shotgun (WGS) entry which is preliminary data.</text>
</comment>
<reference evidence="7 8" key="1">
    <citation type="submission" date="2024-02" db="EMBL/GenBank/DDBJ databases">
        <title>De novo assembly and annotation of 12 fungi associated with fruit tree decline syndrome in Ontario, Canada.</title>
        <authorList>
            <person name="Sulman M."/>
            <person name="Ellouze W."/>
            <person name="Ilyukhin E."/>
        </authorList>
    </citation>
    <scope>NUCLEOTIDE SEQUENCE [LARGE SCALE GENOMIC DNA]</scope>
    <source>
        <strain evidence="7 8">M11/M66-122</strain>
    </source>
</reference>
<comment type="cofactor">
    <cofactor evidence="3">
        <name>heme</name>
        <dbReference type="ChEBI" id="CHEBI:30413"/>
    </cofactor>
</comment>
<dbReference type="PROSITE" id="PS51987">
    <property type="entry name" value="GS_CATALYTIC"/>
    <property type="match status" value="1"/>
</dbReference>
<dbReference type="InterPro" id="IPR032466">
    <property type="entry name" value="Metal_Hydrolase"/>
</dbReference>
<dbReference type="Proteomes" id="UP001320420">
    <property type="component" value="Unassembled WGS sequence"/>
</dbReference>
<dbReference type="PANTHER" id="PTHR43383:SF2">
    <property type="entry name" value="AMIDOHYDROLASE 2 FAMILY PROTEIN"/>
    <property type="match status" value="1"/>
</dbReference>